<dbReference type="PANTHER" id="PTHR11360">
    <property type="entry name" value="MONOCARBOXYLATE TRANSPORTER"/>
    <property type="match status" value="1"/>
</dbReference>
<dbReference type="SUPFAM" id="SSF103473">
    <property type="entry name" value="MFS general substrate transporter"/>
    <property type="match status" value="1"/>
</dbReference>
<feature type="transmembrane region" description="Helical" evidence="4">
    <location>
        <begin position="351"/>
        <end position="372"/>
    </location>
</feature>
<proteinExistence type="inferred from homology"/>
<feature type="region of interest" description="Disordered" evidence="3">
    <location>
        <begin position="1"/>
        <end position="21"/>
    </location>
</feature>
<name>A0A395GZT9_9EURO</name>
<feature type="transmembrane region" description="Helical" evidence="4">
    <location>
        <begin position="183"/>
        <end position="205"/>
    </location>
</feature>
<gene>
    <name evidence="5" type="ORF">BO80DRAFT_425251</name>
</gene>
<dbReference type="RefSeq" id="XP_025575180.1">
    <property type="nucleotide sequence ID" value="XM_025719476.1"/>
</dbReference>
<sequence>MRSSDKESALLPASEPPPPPDGGLQAWTQVFCMHMTFFNSWGVSNSFGVFQQFYSETLPQSNSDLSWIGGVQVSLLFFVGVISSRLTDAGYFRPVYFLGVLFQLVGVFMTSLCKNYWQSFLAQGVCMGLGNGCTFCSGLTVMSSYFLRNRALAVGVAAAGAAVGGLIFPVVVDRLLYEDAVGYPWTLRAVGFIMLATQIPCLLFFKPRLPPRRSGPLVDWSAFREMPFAFFTMSMFFNFWGLHFAFFYLGTFARDRIGMSRSDSLDLIMVINGVGIVGRIVPGMIGDRVTGMLNVLVPFSFAASLLTYCWAAIDSTAGLYVFAVVYGIIAAALQSLFPATATTMSPDMKKTGTRVGMIMTIVGAAALTGPSIQGALINRDDGRYLYGQLFSATSIMIGALAGVACRVSKSGFVWQAKV</sequence>
<dbReference type="InterPro" id="IPR011701">
    <property type="entry name" value="MFS"/>
</dbReference>
<evidence type="ECO:0000256" key="4">
    <source>
        <dbReference type="SAM" id="Phobius"/>
    </source>
</evidence>
<comment type="subcellular location">
    <subcellularLocation>
        <location evidence="1">Membrane</location>
        <topology evidence="1">Multi-pass membrane protein</topology>
    </subcellularLocation>
</comment>
<feature type="transmembrane region" description="Helical" evidence="4">
    <location>
        <begin position="384"/>
        <end position="405"/>
    </location>
</feature>
<evidence type="ECO:0000313" key="6">
    <source>
        <dbReference type="Proteomes" id="UP000249402"/>
    </source>
</evidence>
<protein>
    <submittedName>
        <fullName evidence="5">MFS general substrate transporter</fullName>
    </submittedName>
</protein>
<dbReference type="GO" id="GO:0016020">
    <property type="term" value="C:membrane"/>
    <property type="evidence" value="ECO:0007669"/>
    <property type="project" value="UniProtKB-SubCell"/>
</dbReference>
<dbReference type="InterPro" id="IPR050327">
    <property type="entry name" value="Proton-linked_MCT"/>
</dbReference>
<reference evidence="5 6" key="1">
    <citation type="submission" date="2018-02" db="EMBL/GenBank/DDBJ databases">
        <title>The genomes of Aspergillus section Nigri reveals drivers in fungal speciation.</title>
        <authorList>
            <consortium name="DOE Joint Genome Institute"/>
            <person name="Vesth T.C."/>
            <person name="Nybo J."/>
            <person name="Theobald S."/>
            <person name="Brandl J."/>
            <person name="Frisvad J.C."/>
            <person name="Nielsen K.F."/>
            <person name="Lyhne E.K."/>
            <person name="Kogle M.E."/>
            <person name="Kuo A."/>
            <person name="Riley R."/>
            <person name="Clum A."/>
            <person name="Nolan M."/>
            <person name="Lipzen A."/>
            <person name="Salamov A."/>
            <person name="Henrissat B."/>
            <person name="Wiebenga A."/>
            <person name="De vries R.P."/>
            <person name="Grigoriev I.V."/>
            <person name="Mortensen U.H."/>
            <person name="Andersen M.R."/>
            <person name="Baker S.E."/>
        </authorList>
    </citation>
    <scope>NUCLEOTIDE SEQUENCE [LARGE SCALE GENOMIC DNA]</scope>
    <source>
        <strain evidence="5 6">CBS 121593</strain>
    </source>
</reference>
<keyword evidence="6" id="KW-1185">Reference proteome</keyword>
<dbReference type="Pfam" id="PF07690">
    <property type="entry name" value="MFS_1"/>
    <property type="match status" value="1"/>
</dbReference>
<evidence type="ECO:0000256" key="2">
    <source>
        <dbReference type="ARBA" id="ARBA00006727"/>
    </source>
</evidence>
<dbReference type="VEuPathDB" id="FungiDB:BO80DRAFT_425251"/>
<dbReference type="InterPro" id="IPR036259">
    <property type="entry name" value="MFS_trans_sf"/>
</dbReference>
<dbReference type="OrthoDB" id="6499973at2759"/>
<feature type="transmembrane region" description="Helical" evidence="4">
    <location>
        <begin position="118"/>
        <end position="139"/>
    </location>
</feature>
<dbReference type="Gene3D" id="1.20.1250.20">
    <property type="entry name" value="MFS general substrate transporter like domains"/>
    <property type="match status" value="2"/>
</dbReference>
<feature type="transmembrane region" description="Helical" evidence="4">
    <location>
        <begin position="65"/>
        <end position="83"/>
    </location>
</feature>
<evidence type="ECO:0000256" key="1">
    <source>
        <dbReference type="ARBA" id="ARBA00004141"/>
    </source>
</evidence>
<feature type="transmembrane region" description="Helical" evidence="4">
    <location>
        <begin position="292"/>
        <end position="313"/>
    </location>
</feature>
<keyword evidence="4" id="KW-0472">Membrane</keyword>
<feature type="transmembrane region" description="Helical" evidence="4">
    <location>
        <begin position="151"/>
        <end position="171"/>
    </location>
</feature>
<dbReference type="GeneID" id="37224341"/>
<feature type="transmembrane region" description="Helical" evidence="4">
    <location>
        <begin position="95"/>
        <end position="112"/>
    </location>
</feature>
<dbReference type="PANTHER" id="PTHR11360:SF130">
    <property type="entry name" value="MAJOR FACILITATOR SUPERFAMILY (MFS) PROFILE DOMAIN-CONTAINING PROTEIN-RELATED"/>
    <property type="match status" value="1"/>
</dbReference>
<dbReference type="AlphaFoldDB" id="A0A395GZT9"/>
<comment type="similarity">
    <text evidence="2">Belongs to the major facilitator superfamily. Monocarboxylate porter (TC 2.A.1.13) family.</text>
</comment>
<dbReference type="Proteomes" id="UP000249402">
    <property type="component" value="Unassembled WGS sequence"/>
</dbReference>
<feature type="transmembrane region" description="Helical" evidence="4">
    <location>
        <begin position="226"/>
        <end position="247"/>
    </location>
</feature>
<evidence type="ECO:0000313" key="5">
    <source>
        <dbReference type="EMBL" id="RAL00853.1"/>
    </source>
</evidence>
<evidence type="ECO:0000256" key="3">
    <source>
        <dbReference type="SAM" id="MobiDB-lite"/>
    </source>
</evidence>
<dbReference type="GO" id="GO:0022857">
    <property type="term" value="F:transmembrane transporter activity"/>
    <property type="evidence" value="ECO:0007669"/>
    <property type="project" value="InterPro"/>
</dbReference>
<feature type="transmembrane region" description="Helical" evidence="4">
    <location>
        <begin position="319"/>
        <end position="339"/>
    </location>
</feature>
<organism evidence="5 6">
    <name type="scientific">Aspergillus ibericus CBS 121593</name>
    <dbReference type="NCBI Taxonomy" id="1448316"/>
    <lineage>
        <taxon>Eukaryota</taxon>
        <taxon>Fungi</taxon>
        <taxon>Dikarya</taxon>
        <taxon>Ascomycota</taxon>
        <taxon>Pezizomycotina</taxon>
        <taxon>Eurotiomycetes</taxon>
        <taxon>Eurotiomycetidae</taxon>
        <taxon>Eurotiales</taxon>
        <taxon>Aspergillaceae</taxon>
        <taxon>Aspergillus</taxon>
        <taxon>Aspergillus subgen. Circumdati</taxon>
    </lineage>
</organism>
<accession>A0A395GZT9</accession>
<keyword evidence="4" id="KW-1133">Transmembrane helix</keyword>
<dbReference type="EMBL" id="KZ824438">
    <property type="protein sequence ID" value="RAL00853.1"/>
    <property type="molecule type" value="Genomic_DNA"/>
</dbReference>
<keyword evidence="4" id="KW-0812">Transmembrane</keyword>